<dbReference type="GO" id="GO:0044877">
    <property type="term" value="F:protein-containing complex binding"/>
    <property type="evidence" value="ECO:0007669"/>
    <property type="project" value="TreeGrafter"/>
</dbReference>
<dbReference type="InterPro" id="IPR018488">
    <property type="entry name" value="cNMP-bd_CS"/>
</dbReference>
<dbReference type="Pfam" id="PF00027">
    <property type="entry name" value="cNMP_binding"/>
    <property type="match status" value="1"/>
</dbReference>
<feature type="region of interest" description="Disordered" evidence="10">
    <location>
        <begin position="51"/>
        <end position="78"/>
    </location>
</feature>
<dbReference type="Gene3D" id="1.20.5.300">
    <property type="match status" value="1"/>
</dbReference>
<dbReference type="Proteomes" id="UP000001819">
    <property type="component" value="Chromosome 3"/>
</dbReference>
<keyword evidence="8" id="KW-0407">Ion channel</keyword>
<dbReference type="FunFam" id="1.20.5.300:FF:000002">
    <property type="entry name" value="Cyclic nucleotide-gated channel alpha 3"/>
    <property type="match status" value="1"/>
</dbReference>
<dbReference type="Pfam" id="PF00520">
    <property type="entry name" value="Ion_trans"/>
    <property type="match status" value="1"/>
</dbReference>
<dbReference type="Gene3D" id="2.60.120.10">
    <property type="entry name" value="Jelly Rolls"/>
    <property type="match status" value="1"/>
</dbReference>
<feature type="region of interest" description="Disordered" evidence="10">
    <location>
        <begin position="16"/>
        <end position="35"/>
    </location>
</feature>
<evidence type="ECO:0000256" key="9">
    <source>
        <dbReference type="SAM" id="Coils"/>
    </source>
</evidence>
<keyword evidence="4 11" id="KW-1133">Transmembrane helix</keyword>
<feature type="domain" description="Cyclic nucleotide-binding" evidence="12">
    <location>
        <begin position="612"/>
        <end position="718"/>
    </location>
</feature>
<dbReference type="InterPro" id="IPR014710">
    <property type="entry name" value="RmlC-like_jellyroll"/>
</dbReference>
<feature type="region of interest" description="Disordered" evidence="10">
    <location>
        <begin position="126"/>
        <end position="157"/>
    </location>
</feature>
<dbReference type="InterPro" id="IPR018490">
    <property type="entry name" value="cNMP-bd_dom_sf"/>
</dbReference>
<feature type="transmembrane region" description="Helical" evidence="11">
    <location>
        <begin position="291"/>
        <end position="310"/>
    </location>
</feature>
<proteinExistence type="predicted"/>
<keyword evidence="3 11" id="KW-0812">Transmembrane</keyword>
<keyword evidence="9" id="KW-0175">Coiled coil</keyword>
<dbReference type="GO" id="GO:0005222">
    <property type="term" value="F:intracellularly cAMP-activated cation channel activity"/>
    <property type="evidence" value="ECO:0007669"/>
    <property type="project" value="TreeGrafter"/>
</dbReference>
<dbReference type="InterPro" id="IPR000595">
    <property type="entry name" value="cNMP-bd_dom"/>
</dbReference>
<dbReference type="InterPro" id="IPR032406">
    <property type="entry name" value="CLZ_dom"/>
</dbReference>
<evidence type="ECO:0000256" key="6">
    <source>
        <dbReference type="ARBA" id="ARBA00023136"/>
    </source>
</evidence>
<evidence type="ECO:0000256" key="11">
    <source>
        <dbReference type="SAM" id="Phobius"/>
    </source>
</evidence>
<gene>
    <name evidence="14" type="primary">CngA</name>
</gene>
<evidence type="ECO:0000256" key="7">
    <source>
        <dbReference type="ARBA" id="ARBA00023286"/>
    </source>
</evidence>
<dbReference type="Pfam" id="PF16526">
    <property type="entry name" value="CLZ"/>
    <property type="match status" value="1"/>
</dbReference>
<keyword evidence="7" id="KW-1071">Ligand-gated ion channel</keyword>
<feature type="transmembrane region" description="Helical" evidence="11">
    <location>
        <begin position="508"/>
        <end position="530"/>
    </location>
</feature>
<reference evidence="13" key="1">
    <citation type="submission" date="2024-06" db="UniProtKB">
        <authorList>
            <consortium name="RefSeq"/>
        </authorList>
    </citation>
    <scope>NUCLEOTIDE SEQUENCE [LARGE SCALE GENOMIC DNA]</scope>
    <source>
        <strain evidence="13">MV2-25</strain>
    </source>
</reference>
<dbReference type="GO" id="GO:0005886">
    <property type="term" value="C:plasma membrane"/>
    <property type="evidence" value="ECO:0007669"/>
    <property type="project" value="TreeGrafter"/>
</dbReference>
<dbReference type="FunFam" id="2.60.120.10:FF:000002">
    <property type="entry name" value="Cyclic nucleotide gated channel alpha 1a"/>
    <property type="match status" value="1"/>
</dbReference>
<feature type="compositionally biased region" description="Low complexity" evidence="10">
    <location>
        <begin position="51"/>
        <end position="68"/>
    </location>
</feature>
<evidence type="ECO:0000259" key="12">
    <source>
        <dbReference type="PROSITE" id="PS50042"/>
    </source>
</evidence>
<dbReference type="InterPro" id="IPR050866">
    <property type="entry name" value="CNG_cation_channel"/>
</dbReference>
<evidence type="ECO:0000256" key="4">
    <source>
        <dbReference type="ARBA" id="ARBA00022989"/>
    </source>
</evidence>
<dbReference type="Gene3D" id="1.10.287.630">
    <property type="entry name" value="Helix hairpin bin"/>
    <property type="match status" value="1"/>
</dbReference>
<keyword evidence="2" id="KW-0813">Transport</keyword>
<dbReference type="GO" id="GO:0030553">
    <property type="term" value="F:cGMP binding"/>
    <property type="evidence" value="ECO:0007669"/>
    <property type="project" value="TreeGrafter"/>
</dbReference>
<feature type="region of interest" description="Disordered" evidence="10">
    <location>
        <begin position="170"/>
        <end position="200"/>
    </location>
</feature>
<evidence type="ECO:0000313" key="13">
    <source>
        <dbReference type="Proteomes" id="UP000001819"/>
    </source>
</evidence>
<dbReference type="GO" id="GO:0017071">
    <property type="term" value="C:intracellular cyclic nucleotide activated cation channel complex"/>
    <property type="evidence" value="ECO:0007669"/>
    <property type="project" value="TreeGrafter"/>
</dbReference>
<dbReference type="InParanoid" id="A0A6I8VEF3"/>
<dbReference type="InterPro" id="IPR005821">
    <property type="entry name" value="Ion_trans_dom"/>
</dbReference>
<dbReference type="RefSeq" id="XP_015039373.2">
    <property type="nucleotide sequence ID" value="XM_015183887.2"/>
</dbReference>
<dbReference type="CDD" id="cd00038">
    <property type="entry name" value="CAP_ED"/>
    <property type="match status" value="1"/>
</dbReference>
<organism evidence="13 14">
    <name type="scientific">Drosophila pseudoobscura pseudoobscura</name>
    <name type="common">Fruit fly</name>
    <dbReference type="NCBI Taxonomy" id="46245"/>
    <lineage>
        <taxon>Eukaryota</taxon>
        <taxon>Metazoa</taxon>
        <taxon>Ecdysozoa</taxon>
        <taxon>Arthropoda</taxon>
        <taxon>Hexapoda</taxon>
        <taxon>Insecta</taxon>
        <taxon>Pterygota</taxon>
        <taxon>Neoptera</taxon>
        <taxon>Endopterygota</taxon>
        <taxon>Diptera</taxon>
        <taxon>Brachycera</taxon>
        <taxon>Muscomorpha</taxon>
        <taxon>Ephydroidea</taxon>
        <taxon>Drosophilidae</taxon>
        <taxon>Drosophila</taxon>
        <taxon>Sophophora</taxon>
    </lineage>
</organism>
<dbReference type="PROSITE" id="PS00888">
    <property type="entry name" value="CNMP_BINDING_1"/>
    <property type="match status" value="1"/>
</dbReference>
<evidence type="ECO:0000256" key="5">
    <source>
        <dbReference type="ARBA" id="ARBA00023065"/>
    </source>
</evidence>
<keyword evidence="13" id="KW-1185">Reference proteome</keyword>
<comment type="subcellular location">
    <subcellularLocation>
        <location evidence="1">Membrane</location>
        <topology evidence="1">Multi-pass membrane protein</topology>
    </subcellularLocation>
</comment>
<accession>A0A6I8VEF3</accession>
<dbReference type="Gene3D" id="1.10.287.70">
    <property type="match status" value="1"/>
</dbReference>
<dbReference type="GO" id="GO:0005223">
    <property type="term" value="F:intracellularly cGMP-activated cation channel activity"/>
    <property type="evidence" value="ECO:0007669"/>
    <property type="project" value="TreeGrafter"/>
</dbReference>
<feature type="compositionally biased region" description="Acidic residues" evidence="10">
    <location>
        <begin position="136"/>
        <end position="157"/>
    </location>
</feature>
<evidence type="ECO:0000313" key="14">
    <source>
        <dbReference type="RefSeq" id="XP_015039373.2"/>
    </source>
</evidence>
<name>A0A6I8VEF3_DROPS</name>
<feature type="transmembrane region" description="Helical" evidence="11">
    <location>
        <begin position="437"/>
        <end position="455"/>
    </location>
</feature>
<protein>
    <submittedName>
        <fullName evidence="14">Cyclic nucleotide-gated cation channel subunit A isoform X1</fullName>
    </submittedName>
</protein>
<evidence type="ECO:0000256" key="8">
    <source>
        <dbReference type="ARBA" id="ARBA00023303"/>
    </source>
</evidence>
<keyword evidence="6 11" id="KW-0472">Membrane</keyword>
<evidence type="ECO:0000256" key="10">
    <source>
        <dbReference type="SAM" id="MobiDB-lite"/>
    </source>
</evidence>
<dbReference type="PANTHER" id="PTHR45638:SF11">
    <property type="entry name" value="CYCLIC NUCLEOTIDE-GATED CATION CHANNEL SUBUNIT A"/>
    <property type="match status" value="1"/>
</dbReference>
<keyword evidence="5" id="KW-0406">Ion transport</keyword>
<dbReference type="SUPFAM" id="SSF81324">
    <property type="entry name" value="Voltage-gated potassium channels"/>
    <property type="match status" value="1"/>
</dbReference>
<dbReference type="SUPFAM" id="SSF51206">
    <property type="entry name" value="cAMP-binding domain-like"/>
    <property type="match status" value="1"/>
</dbReference>
<dbReference type="PROSITE" id="PS00889">
    <property type="entry name" value="CNMP_BINDING_2"/>
    <property type="match status" value="1"/>
</dbReference>
<evidence type="ECO:0000256" key="1">
    <source>
        <dbReference type="ARBA" id="ARBA00004141"/>
    </source>
</evidence>
<feature type="coiled-coil region" evidence="9">
    <location>
        <begin position="761"/>
        <end position="799"/>
    </location>
</feature>
<feature type="compositionally biased region" description="Basic residues" evidence="10">
    <location>
        <begin position="171"/>
        <end position="185"/>
    </location>
</feature>
<feature type="region of interest" description="Disordered" evidence="10">
    <location>
        <begin position="803"/>
        <end position="848"/>
    </location>
</feature>
<dbReference type="AlphaFoldDB" id="A0A6I8VEF3"/>
<evidence type="ECO:0000256" key="2">
    <source>
        <dbReference type="ARBA" id="ARBA00022448"/>
    </source>
</evidence>
<evidence type="ECO:0000256" key="3">
    <source>
        <dbReference type="ARBA" id="ARBA00022692"/>
    </source>
</evidence>
<reference evidence="14" key="2">
    <citation type="submission" date="2025-08" db="UniProtKB">
        <authorList>
            <consortium name="RefSeq"/>
        </authorList>
    </citation>
    <scope>IDENTIFICATION</scope>
    <source>
        <strain evidence="14">MV-25-SWS-2005</strain>
        <tissue evidence="14">Whole body</tissue>
    </source>
</reference>
<dbReference type="PROSITE" id="PS50042">
    <property type="entry name" value="CNMP_BINDING_3"/>
    <property type="match status" value="1"/>
</dbReference>
<dbReference type="FunFam" id="1.10.287.630:FF:000001">
    <property type="entry name" value="Cyclic nucleotide-gated channel alpha 3"/>
    <property type="match status" value="1"/>
</dbReference>
<dbReference type="PANTHER" id="PTHR45638">
    <property type="entry name" value="CYCLIC NUCLEOTIDE-GATED CATION CHANNEL SUBUNIT A"/>
    <property type="match status" value="1"/>
</dbReference>
<sequence>MWTYMMAAARGDRVNSMMSTRRRPETESPKYGYNLSSRPMYRTTRFVGPAASAPAQLQLPHQSHHQQPGALPVPPPLEEISGGLFAPFAPTAAISVEQAASSIPLGAETDERLEVHQLHYPRRSWQRTHRHGNQVEVDDDEDDDEDDDDFGGADGEDNQEEVIAPADLQQHRHKHHQLQNHRHQRQQQQHQQHSSDPSYVENGRKLIQEPSKRSKPSALRRTLQALRQRLTKRNRPKPPDWFLEKFSNATNTDKIGKGCPMMDDAALSSEIRGSSALCNRLSVDPTLQSHYRWLAVVSLAVLYNIIFVMGRAVFWEINKSAPAVWYTLDYLCDFIYLLDTLVHMHEGFLDQGLLVRDAFRLRRNYFHTKGWYLDVLSMMPTDLAYIWWPPETCSSLYLPCPVIVRLNRLLRINRLWEWFDRTETATGYPNAFRICKVVLAILVLIHWNACMYFAISYEIGFSSDSWVYNLNGTRNNTLQRQYIYSFYWSTLTLTTIGETPTPENDVEYLFVVADFLAGVLIFATIVGNIGSMISNMNVARVEFQNRMDGVKQYMAFRRVGHELEARVIRWFAYTWSQSGALDEERVLAALPDKLKAEIAIQVHMDTLKQVRIFHDTEPGLLEALVLKLKLQVFSPGDYICRKGDVGKEMYIVKRGKLSVVGDNGITVLATLGAGSVFGEVSVLEIAGNRTGNRRTANVRSLGYSDLFCLAKRDLWETLADYPEARSTLTQRGCQLLRKDGLLDEQIFSDSQRVHDSIEGGIEKLELSVENLNMRLARLLAEYTASQAKIKQRLAKLEMNGGAGTWRLENEPQTRARSGRLYSLQPKRRPRSRPDATAKSGEAAKQNTL</sequence>
<dbReference type="FunCoup" id="A0A6I8VEF3">
    <property type="interactions" value="9"/>
</dbReference>
<dbReference type="FunFam" id="1.10.287.70:FF:000030">
    <property type="entry name" value="Cyclic nucleotide-gated channel alpha 3"/>
    <property type="match status" value="1"/>
</dbReference>
<dbReference type="ExpressionAtlas" id="A0A6I8VEF3">
    <property type="expression patterns" value="baseline"/>
</dbReference>
<dbReference type="SMART" id="SM00100">
    <property type="entry name" value="cNMP"/>
    <property type="match status" value="1"/>
</dbReference>